<name>A0A8S0QSD2_OLEEU</name>
<evidence type="ECO:0000259" key="4">
    <source>
        <dbReference type="PROSITE" id="PS50961"/>
    </source>
</evidence>
<accession>A0A8S0QSD2</accession>
<dbReference type="InterPro" id="IPR006630">
    <property type="entry name" value="La_HTH"/>
</dbReference>
<feature type="compositionally biased region" description="Polar residues" evidence="3">
    <location>
        <begin position="11"/>
        <end position="20"/>
    </location>
</feature>
<dbReference type="Gramene" id="OE9A119379T3">
    <property type="protein sequence ID" value="OE9A119379C3"/>
    <property type="gene ID" value="OE9A119379"/>
</dbReference>
<dbReference type="GO" id="GO:0000339">
    <property type="term" value="F:RNA cap binding"/>
    <property type="evidence" value="ECO:0007669"/>
    <property type="project" value="InterPro"/>
</dbReference>
<keyword evidence="1 2" id="KW-0694">RNA-binding</keyword>
<dbReference type="Pfam" id="PF05383">
    <property type="entry name" value="La"/>
    <property type="match status" value="1"/>
</dbReference>
<dbReference type="Gene3D" id="1.10.10.10">
    <property type="entry name" value="Winged helix-like DNA-binding domain superfamily/Winged helix DNA-binding domain"/>
    <property type="match status" value="1"/>
</dbReference>
<dbReference type="OrthoDB" id="340227at2759"/>
<gene>
    <name evidence="5" type="ORF">OLEA9_A119379</name>
</gene>
<feature type="compositionally biased region" description="Polar residues" evidence="3">
    <location>
        <begin position="67"/>
        <end position="82"/>
    </location>
</feature>
<dbReference type="SMART" id="SM00684">
    <property type="entry name" value="DM15"/>
    <property type="match status" value="3"/>
</dbReference>
<dbReference type="SMART" id="SM00715">
    <property type="entry name" value="LA"/>
    <property type="match status" value="1"/>
</dbReference>
<dbReference type="SUPFAM" id="SSF46785">
    <property type="entry name" value="Winged helix' DNA-binding domain"/>
    <property type="match status" value="1"/>
</dbReference>
<evidence type="ECO:0000256" key="3">
    <source>
        <dbReference type="SAM" id="MobiDB-lite"/>
    </source>
</evidence>
<dbReference type="CDD" id="cd07323">
    <property type="entry name" value="LAM"/>
    <property type="match status" value="1"/>
</dbReference>
<dbReference type="InterPro" id="IPR006607">
    <property type="entry name" value="DM15"/>
</dbReference>
<dbReference type="AlphaFoldDB" id="A0A8S0QSD2"/>
<dbReference type="Proteomes" id="UP000594638">
    <property type="component" value="Unassembled WGS sequence"/>
</dbReference>
<feature type="region of interest" description="Disordered" evidence="3">
    <location>
        <begin position="1"/>
        <end position="135"/>
    </location>
</feature>
<dbReference type="InterPro" id="IPR036388">
    <property type="entry name" value="WH-like_DNA-bd_sf"/>
</dbReference>
<sequence length="938" mass="105053">MGIGENGSSGGDQQIIQNEVISGGPPKSPWKTSAGMADGASSPVMAPDSESWPALSDAQQRFKNDVNADSNSAKSVSPQPQLEGSGDGAPPPSVLSTIEQQKLHGCGNLKSPRRPTNIHNHRTGPKHSPNGVPPFPVPFPYHQPTITPVFHTMVPMPHMSVPGYAYQFHPGPFVRPEAQLVKSNSNTIVQGFTPPVNRGFKSSSRSDSWDHDAKTGVRRPSVQDQGGQLNPWHNQRPIVSNNNFHLQQTMGPRPFLKPPFVDQAGFVDGSNFPGPPGALYYFPAAHPGPVRVPYPPFVVQYPFNPGVLMPPSPMLALKANIVKQIEYYFSDENLQNDHYLISLMDDQGWVPISIIAGFKRVKSMSTDIPFILDALHASSTVEVQGERLRRRDEWSKWIPSVTDKSSSLVPKALKNDELNDYKMDSSERTNEFSSPTGSSVDHLPSGEDSKNKSVNDTDQNKDKVLFGGKTQASALGDCNSCVGNDFESNNKHNGLDLNKSSSFPSTSQGPDSVKLSIIGGSENRKTQMHSNLVVQNLNDLSNDFSSTFMLDEELEMEQKIVTKDHPSTGERVDDEDDEIIVSDQAVERLVIVTQNSWMSEIQGQESKRISTELASAINDGLYFYEQELKSKRSHHRSCKPNNESRDEISKYSVAGAAQSNSRNPEPSSCGHEETGNLNSRRKQNKVSSKQQYIHKQRLFSGNFKGHRSVKNSLGMTTESPPSDLVGFFFGSTPPDSHGPRPSKLSASPHSNLPGSSPPVGSMPKPFPPFKHPSHKLLEENGFKQQLYKKYHKRCLSERKRLGVGCSEEMNTLYRFWSYFLRNIFIPSMYNEFRTLALEDAAANYNYGIECLFRFYSYGLEKVFKEDLYEDFEQLTLDFYNKGNIYGLEKYWAFHHYREARDHKEPLKKHPELDRLLREDYRNLNDFKVKNPPMKEDSH</sequence>
<protein>
    <recommendedName>
        <fullName evidence="4">HTH La-type RNA-binding domain-containing protein</fullName>
    </recommendedName>
</protein>
<feature type="compositionally biased region" description="Basic and acidic residues" evidence="3">
    <location>
        <begin position="444"/>
        <end position="462"/>
    </location>
</feature>
<dbReference type="PANTHER" id="PTHR22792">
    <property type="entry name" value="LUPUS LA PROTEIN-RELATED"/>
    <property type="match status" value="1"/>
</dbReference>
<comment type="caution">
    <text evidence="5">The sequence shown here is derived from an EMBL/GenBank/DDBJ whole genome shotgun (WGS) entry which is preliminary data.</text>
</comment>
<dbReference type="InterPro" id="IPR045180">
    <property type="entry name" value="La_dom_prot"/>
</dbReference>
<dbReference type="GO" id="GO:0048255">
    <property type="term" value="P:mRNA stabilization"/>
    <property type="evidence" value="ECO:0007669"/>
    <property type="project" value="InterPro"/>
</dbReference>
<keyword evidence="6" id="KW-1185">Reference proteome</keyword>
<dbReference type="InterPro" id="IPR036390">
    <property type="entry name" value="WH_DNA-bd_sf"/>
</dbReference>
<feature type="compositionally biased region" description="Polar residues" evidence="3">
    <location>
        <begin position="657"/>
        <end position="666"/>
    </location>
</feature>
<reference evidence="5 6" key="1">
    <citation type="submission" date="2019-12" db="EMBL/GenBank/DDBJ databases">
        <authorList>
            <person name="Alioto T."/>
            <person name="Alioto T."/>
            <person name="Gomez Garrido J."/>
        </authorList>
    </citation>
    <scope>NUCLEOTIDE SEQUENCE [LARGE SCALE GENOMIC DNA]</scope>
</reference>
<dbReference type="PROSITE" id="PS50961">
    <property type="entry name" value="HTH_LA"/>
    <property type="match status" value="1"/>
</dbReference>
<dbReference type="Pfam" id="PF21071">
    <property type="entry name" value="LARP1_HEAT"/>
    <property type="match status" value="1"/>
</dbReference>
<evidence type="ECO:0000256" key="2">
    <source>
        <dbReference type="PROSITE-ProRule" id="PRU00332"/>
    </source>
</evidence>
<evidence type="ECO:0000313" key="6">
    <source>
        <dbReference type="Proteomes" id="UP000594638"/>
    </source>
</evidence>
<feature type="compositionally biased region" description="Basic and acidic residues" evidence="3">
    <location>
        <begin position="419"/>
        <end position="430"/>
    </location>
</feature>
<feature type="domain" description="HTH La-type RNA-binding" evidence="4">
    <location>
        <begin position="311"/>
        <end position="400"/>
    </location>
</feature>
<feature type="region of interest" description="Disordered" evidence="3">
    <location>
        <begin position="653"/>
        <end position="705"/>
    </location>
</feature>
<dbReference type="EMBL" id="CACTIH010001905">
    <property type="protein sequence ID" value="CAA2968363.1"/>
    <property type="molecule type" value="Genomic_DNA"/>
</dbReference>
<feature type="compositionally biased region" description="Polar residues" evidence="3">
    <location>
        <begin position="222"/>
        <end position="231"/>
    </location>
</feature>
<feature type="compositionally biased region" description="Polar residues" evidence="3">
    <location>
        <begin position="744"/>
        <end position="754"/>
    </location>
</feature>
<organism evidence="5 6">
    <name type="scientific">Olea europaea subsp. europaea</name>
    <dbReference type="NCBI Taxonomy" id="158383"/>
    <lineage>
        <taxon>Eukaryota</taxon>
        <taxon>Viridiplantae</taxon>
        <taxon>Streptophyta</taxon>
        <taxon>Embryophyta</taxon>
        <taxon>Tracheophyta</taxon>
        <taxon>Spermatophyta</taxon>
        <taxon>Magnoliopsida</taxon>
        <taxon>eudicotyledons</taxon>
        <taxon>Gunneridae</taxon>
        <taxon>Pentapetalae</taxon>
        <taxon>asterids</taxon>
        <taxon>lamiids</taxon>
        <taxon>Lamiales</taxon>
        <taxon>Oleaceae</taxon>
        <taxon>Oleeae</taxon>
        <taxon>Olea</taxon>
    </lineage>
</organism>
<feature type="region of interest" description="Disordered" evidence="3">
    <location>
        <begin position="192"/>
        <end position="231"/>
    </location>
</feature>
<feature type="region of interest" description="Disordered" evidence="3">
    <location>
        <begin position="419"/>
        <end position="462"/>
    </location>
</feature>
<feature type="region of interest" description="Disordered" evidence="3">
    <location>
        <begin position="724"/>
        <end position="767"/>
    </location>
</feature>
<feature type="compositionally biased region" description="Gly residues" evidence="3">
    <location>
        <begin position="1"/>
        <end position="10"/>
    </location>
</feature>
<evidence type="ECO:0000313" key="5">
    <source>
        <dbReference type="EMBL" id="CAA2968363.1"/>
    </source>
</evidence>
<evidence type="ECO:0000256" key="1">
    <source>
        <dbReference type="ARBA" id="ARBA00022884"/>
    </source>
</evidence>
<proteinExistence type="predicted"/>
<dbReference type="PANTHER" id="PTHR22792:SF101">
    <property type="entry name" value="LA-RELATED PROTEIN 1A"/>
    <property type="match status" value="1"/>
</dbReference>
<dbReference type="FunFam" id="1.10.10.10:FF:000131">
    <property type="entry name" value="la-related protein 1B isoform X2"/>
    <property type="match status" value="1"/>
</dbReference>